<dbReference type="AlphaFoldDB" id="A0A8J5R106"/>
<dbReference type="GO" id="GO:0016614">
    <property type="term" value="F:oxidoreductase activity, acting on CH-OH group of donors"/>
    <property type="evidence" value="ECO:0007669"/>
    <property type="project" value="InterPro"/>
</dbReference>
<evidence type="ECO:0000313" key="3">
    <source>
        <dbReference type="Proteomes" id="UP000729913"/>
    </source>
</evidence>
<gene>
    <name evidence="2" type="ORF">G9C98_006839</name>
</gene>
<feature type="domain" description="Glucose-methanol-choline oxidoreductase N-terminal" evidence="1">
    <location>
        <begin position="16"/>
        <end position="83"/>
    </location>
</feature>
<name>A0A8J5R106_9HYME</name>
<dbReference type="PANTHER" id="PTHR11552">
    <property type="entry name" value="GLUCOSE-METHANOL-CHOLINE GMC OXIDOREDUCTASE"/>
    <property type="match status" value="1"/>
</dbReference>
<sequence length="166" mass="18950">MDEPYNASYHGKDGYLCVEHIPYHMPLSTEFLKAGKKLGWEIIDYNGPEQIGFSYLQVNMDRGARCSASRAYLKVRRPNLEITNSRHQGSDILSRDYRLSEAADDLRNRSQRSLGRVGNPRDKRRHGRIQLAGARGFLGTDFLGECQCHSAREDNHQAAERFAVHD</sequence>
<evidence type="ECO:0000313" key="2">
    <source>
        <dbReference type="EMBL" id="KAG8035393.1"/>
    </source>
</evidence>
<dbReference type="InterPro" id="IPR000172">
    <property type="entry name" value="GMC_OxRdtase_N"/>
</dbReference>
<protein>
    <recommendedName>
        <fullName evidence="1">Glucose-methanol-choline oxidoreductase N-terminal domain-containing protein</fullName>
    </recommendedName>
</protein>
<reference evidence="2" key="2">
    <citation type="submission" date="2021-04" db="EMBL/GenBank/DDBJ databases">
        <title>Genome-wide patterns of bracovirus chromosomal integration into multiple host tissues during parasitism.</title>
        <authorList>
            <person name="Chebbi M.A.C."/>
        </authorList>
    </citation>
    <scope>NUCLEOTIDE SEQUENCE</scope>
    <source>
        <tissue evidence="2">Whole body</tissue>
    </source>
</reference>
<organism evidence="2 3">
    <name type="scientific">Cotesia typhae</name>
    <dbReference type="NCBI Taxonomy" id="2053667"/>
    <lineage>
        <taxon>Eukaryota</taxon>
        <taxon>Metazoa</taxon>
        <taxon>Ecdysozoa</taxon>
        <taxon>Arthropoda</taxon>
        <taxon>Hexapoda</taxon>
        <taxon>Insecta</taxon>
        <taxon>Pterygota</taxon>
        <taxon>Neoptera</taxon>
        <taxon>Endopterygota</taxon>
        <taxon>Hymenoptera</taxon>
        <taxon>Apocrita</taxon>
        <taxon>Ichneumonoidea</taxon>
        <taxon>Braconidae</taxon>
        <taxon>Microgastrinae</taxon>
        <taxon>Cotesia</taxon>
    </lineage>
</organism>
<evidence type="ECO:0000259" key="1">
    <source>
        <dbReference type="Pfam" id="PF00732"/>
    </source>
</evidence>
<dbReference type="Proteomes" id="UP000729913">
    <property type="component" value="Unassembled WGS sequence"/>
</dbReference>
<dbReference type="PANTHER" id="PTHR11552:SF227">
    <property type="entry name" value="GLUCOSE DEHYDROGENASE [FAD, QUINONE]-LIKE PROTEIN"/>
    <property type="match status" value="1"/>
</dbReference>
<reference evidence="2" key="1">
    <citation type="submission" date="2020-03" db="EMBL/GenBank/DDBJ databases">
        <authorList>
            <person name="Chebbi M.A."/>
            <person name="Drezen J.M."/>
        </authorList>
    </citation>
    <scope>NUCLEOTIDE SEQUENCE</scope>
    <source>
        <tissue evidence="2">Whole body</tissue>
    </source>
</reference>
<proteinExistence type="predicted"/>
<dbReference type="GO" id="GO:0050660">
    <property type="term" value="F:flavin adenine dinucleotide binding"/>
    <property type="evidence" value="ECO:0007669"/>
    <property type="project" value="InterPro"/>
</dbReference>
<dbReference type="Pfam" id="PF00732">
    <property type="entry name" value="GMC_oxred_N"/>
    <property type="match status" value="1"/>
</dbReference>
<keyword evidence="3" id="KW-1185">Reference proteome</keyword>
<dbReference type="InterPro" id="IPR012132">
    <property type="entry name" value="GMC_OxRdtase"/>
</dbReference>
<comment type="caution">
    <text evidence="2">The sequence shown here is derived from an EMBL/GenBank/DDBJ whole genome shotgun (WGS) entry which is preliminary data.</text>
</comment>
<dbReference type="EMBL" id="JAAOIC020000060">
    <property type="protein sequence ID" value="KAG8035393.1"/>
    <property type="molecule type" value="Genomic_DNA"/>
</dbReference>
<accession>A0A8J5R106</accession>
<dbReference type="OrthoDB" id="269227at2759"/>